<comment type="similarity">
    <text evidence="2">Belongs to the class-IV pyridoxal-phosphate-dependent aminotransferase family.</text>
</comment>
<dbReference type="InterPro" id="IPR043131">
    <property type="entry name" value="BCAT-like_N"/>
</dbReference>
<name>A0A109REC8_9LACT</name>
<accession>A0A109REC8</accession>
<evidence type="ECO:0000313" key="7">
    <source>
        <dbReference type="Proteomes" id="UP000234239"/>
    </source>
</evidence>
<evidence type="ECO:0000256" key="2">
    <source>
        <dbReference type="ARBA" id="ARBA00009320"/>
    </source>
</evidence>
<dbReference type="CDD" id="cd00449">
    <property type="entry name" value="PLPDE_IV"/>
    <property type="match status" value="1"/>
</dbReference>
<dbReference type="InterPro" id="IPR001544">
    <property type="entry name" value="Aminotrans_IV"/>
</dbReference>
<evidence type="ECO:0000256" key="1">
    <source>
        <dbReference type="ARBA" id="ARBA00001933"/>
    </source>
</evidence>
<dbReference type="Proteomes" id="UP000069912">
    <property type="component" value="Chromosome"/>
</dbReference>
<dbReference type="GO" id="GO:0005829">
    <property type="term" value="C:cytosol"/>
    <property type="evidence" value="ECO:0007669"/>
    <property type="project" value="TreeGrafter"/>
</dbReference>
<dbReference type="AlphaFoldDB" id="A0A109REC8"/>
<dbReference type="InterPro" id="IPR043132">
    <property type="entry name" value="BCAT-like_C"/>
</dbReference>
<reference evidence="5 7" key="3">
    <citation type="submission" date="2017-12" db="EMBL/GenBank/DDBJ databases">
        <title>Phylogenetic diversity of female urinary microbiome.</title>
        <authorList>
            <person name="Thomas-White K."/>
            <person name="Wolfe A.J."/>
        </authorList>
    </citation>
    <scope>NUCLEOTIDE SEQUENCE [LARGE SCALE GENOMIC DNA]</scope>
    <source>
        <strain evidence="5 7">UMB0139</strain>
    </source>
</reference>
<keyword evidence="3" id="KW-0663">Pyridoxal phosphate</keyword>
<sequence>MIHLDNGFYYGMGVFETIAVEAGCPLFLDRHLDRLKAGADFLGLEISLSIDDILDYLKTHPLDHQALKIAVSEKNTVYSHRQNPYTSSQYQEGVSCLLSEVRRNPSSPFTYHKTFQYGDNIICLKEARAKGYQEALFCNSDGLVCEGATSNLFIVRAGEIYTPKQSSGLLPGTVRAYLLDQFEVREEAIPLKTLYQADEVFLTNALMGIMPVRQVDQVTYPLGPHTRKLMGAYREEVKRQIEAHYRQNNRVY</sequence>
<dbReference type="GO" id="GO:0046394">
    <property type="term" value="P:carboxylic acid biosynthetic process"/>
    <property type="evidence" value="ECO:0007669"/>
    <property type="project" value="UniProtKB-ARBA"/>
</dbReference>
<dbReference type="SUPFAM" id="SSF56752">
    <property type="entry name" value="D-aminoacid aminotransferase-like PLP-dependent enzymes"/>
    <property type="match status" value="1"/>
</dbReference>
<dbReference type="Gene3D" id="3.30.470.10">
    <property type="match status" value="1"/>
</dbReference>
<evidence type="ECO:0000256" key="3">
    <source>
        <dbReference type="ARBA" id="ARBA00022898"/>
    </source>
</evidence>
<dbReference type="EMBL" id="CP014160">
    <property type="protein sequence ID" value="AMB93296.1"/>
    <property type="molecule type" value="Genomic_DNA"/>
</dbReference>
<protein>
    <recommendedName>
        <fullName evidence="8">4-amino-4-deoxychorismate lyase</fullName>
    </recommendedName>
</protein>
<dbReference type="EMBL" id="PKGY01000001">
    <property type="protein sequence ID" value="PKZ23098.1"/>
    <property type="molecule type" value="Genomic_DNA"/>
</dbReference>
<proteinExistence type="inferred from homology"/>
<keyword evidence="6" id="KW-1185">Reference proteome</keyword>
<gene>
    <name evidence="4" type="ORF">AWM72_00170</name>
    <name evidence="5" type="ORF">CYJ28_00675</name>
</gene>
<dbReference type="GO" id="GO:0003824">
    <property type="term" value="F:catalytic activity"/>
    <property type="evidence" value="ECO:0007669"/>
    <property type="project" value="InterPro"/>
</dbReference>
<evidence type="ECO:0000313" key="5">
    <source>
        <dbReference type="EMBL" id="PKZ23098.1"/>
    </source>
</evidence>
<dbReference type="InterPro" id="IPR050571">
    <property type="entry name" value="Class-IV_PLP-Dep_Aminotrnsfr"/>
</dbReference>
<dbReference type="GO" id="GO:0008652">
    <property type="term" value="P:amino acid biosynthetic process"/>
    <property type="evidence" value="ECO:0007669"/>
    <property type="project" value="UniProtKB-ARBA"/>
</dbReference>
<dbReference type="PANTHER" id="PTHR42743">
    <property type="entry name" value="AMINO-ACID AMINOTRANSFERASE"/>
    <property type="match status" value="1"/>
</dbReference>
<dbReference type="FunFam" id="3.20.10.10:FF:000002">
    <property type="entry name" value="D-alanine aminotransferase"/>
    <property type="match status" value="1"/>
</dbReference>
<dbReference type="RefSeq" id="WP_067971449.1">
    <property type="nucleotide sequence ID" value="NZ_CAJHKM010000003.1"/>
</dbReference>
<dbReference type="GeneID" id="92902488"/>
<organism evidence="4 6">
    <name type="scientific">Aerococcus sanguinicola</name>
    <dbReference type="NCBI Taxonomy" id="119206"/>
    <lineage>
        <taxon>Bacteria</taxon>
        <taxon>Bacillati</taxon>
        <taxon>Bacillota</taxon>
        <taxon>Bacilli</taxon>
        <taxon>Lactobacillales</taxon>
        <taxon>Aerococcaceae</taxon>
        <taxon>Aerococcus</taxon>
    </lineage>
</organism>
<dbReference type="Proteomes" id="UP000234239">
    <property type="component" value="Unassembled WGS sequence"/>
</dbReference>
<reference evidence="6" key="2">
    <citation type="submission" date="2016-01" db="EMBL/GenBank/DDBJ databases">
        <title>Six Aerococcus type strain genome sequencing and assembly using PacBio and Illumina Hiseq.</title>
        <authorList>
            <person name="Carkaci D."/>
            <person name="Dargis R."/>
            <person name="Nielsen X.C."/>
            <person name="Skovgaard O."/>
            <person name="Fuursted K."/>
            <person name="Christensen J.J."/>
        </authorList>
    </citation>
    <scope>NUCLEOTIDE SEQUENCE [LARGE SCALE GENOMIC DNA]</scope>
    <source>
        <strain evidence="6">CCUG43001</strain>
    </source>
</reference>
<evidence type="ECO:0000313" key="6">
    <source>
        <dbReference type="Proteomes" id="UP000069912"/>
    </source>
</evidence>
<reference evidence="4 6" key="1">
    <citation type="journal article" date="2016" name="Genome Announc.">
        <title>Complete Genome Sequences of Aerococcus christensenii CCUG 28831T, Aerococcus sanguinicola CCUG 43001T, Aerococcus urinae CCUG 36881T, Aerococcus urinaeequi CCUG 28094T, Aerococcus urinaehominis CCUG 42038 BT, and Aerococcus viridans CCUG 4311T.</title>
        <authorList>
            <person name="Carkaci D."/>
            <person name="Dargis R."/>
            <person name="Nielsen X.C."/>
            <person name="Skovgaard O."/>
            <person name="Fuursted K."/>
            <person name="Christensen J.J."/>
        </authorList>
    </citation>
    <scope>NUCLEOTIDE SEQUENCE [LARGE SCALE GENOMIC DNA]</scope>
    <source>
        <strain evidence="4 6">CCUG43001</strain>
    </source>
</reference>
<dbReference type="InterPro" id="IPR036038">
    <property type="entry name" value="Aminotransferase-like"/>
</dbReference>
<evidence type="ECO:0000313" key="4">
    <source>
        <dbReference type="EMBL" id="AMB93296.1"/>
    </source>
</evidence>
<evidence type="ECO:0008006" key="8">
    <source>
        <dbReference type="Google" id="ProtNLM"/>
    </source>
</evidence>
<comment type="cofactor">
    <cofactor evidence="1">
        <name>pyridoxal 5'-phosphate</name>
        <dbReference type="ChEBI" id="CHEBI:597326"/>
    </cofactor>
</comment>
<dbReference type="Gene3D" id="3.20.10.10">
    <property type="entry name" value="D-amino Acid Aminotransferase, subunit A, domain 2"/>
    <property type="match status" value="1"/>
</dbReference>
<dbReference type="KEGG" id="asan:AWM72_00170"/>
<dbReference type="OrthoDB" id="9805628at2"/>
<dbReference type="PANTHER" id="PTHR42743:SF11">
    <property type="entry name" value="AMINODEOXYCHORISMATE LYASE"/>
    <property type="match status" value="1"/>
</dbReference>
<dbReference type="Pfam" id="PF01063">
    <property type="entry name" value="Aminotran_4"/>
    <property type="match status" value="1"/>
</dbReference>